<dbReference type="InterPro" id="IPR010093">
    <property type="entry name" value="SinI_DNA-bd"/>
</dbReference>
<sequence>MAPLDPNRMMTLEQAADFLLISTRTLRRKIKSGELAAHKFGRLWRIAERDLLAFIEQHRKS</sequence>
<proteinExistence type="predicted"/>
<comment type="caution">
    <text evidence="2">The sequence shown here is derived from an EMBL/GenBank/DDBJ whole genome shotgun (WGS) entry which is preliminary data.</text>
</comment>
<reference evidence="2 3" key="1">
    <citation type="submission" date="2020-08" db="EMBL/GenBank/DDBJ databases">
        <title>Genomic Encyclopedia of Type Strains, Phase IV (KMG-IV): sequencing the most valuable type-strain genomes for metagenomic binning, comparative biology and taxonomic classification.</title>
        <authorList>
            <person name="Goeker M."/>
        </authorList>
    </citation>
    <scope>NUCLEOTIDE SEQUENCE [LARGE SCALE GENOMIC DNA]</scope>
    <source>
        <strain evidence="2 3">DSM 21319</strain>
    </source>
</reference>
<accession>A0A7W7YZJ5</accession>
<dbReference type="InterPro" id="IPR041657">
    <property type="entry name" value="HTH_17"/>
</dbReference>
<dbReference type="GO" id="GO:0003677">
    <property type="term" value="F:DNA binding"/>
    <property type="evidence" value="ECO:0007669"/>
    <property type="project" value="InterPro"/>
</dbReference>
<evidence type="ECO:0000313" key="2">
    <source>
        <dbReference type="EMBL" id="MBB5045264.1"/>
    </source>
</evidence>
<dbReference type="NCBIfam" id="TIGR01764">
    <property type="entry name" value="excise"/>
    <property type="match status" value="1"/>
</dbReference>
<dbReference type="RefSeq" id="WP_184147280.1">
    <property type="nucleotide sequence ID" value="NZ_JACHIK010000036.1"/>
</dbReference>
<protein>
    <submittedName>
        <fullName evidence="2">Excisionase family DNA binding protein</fullName>
    </submittedName>
</protein>
<dbReference type="EMBL" id="JACHIK010000036">
    <property type="protein sequence ID" value="MBB5045264.1"/>
    <property type="molecule type" value="Genomic_DNA"/>
</dbReference>
<dbReference type="InterPro" id="IPR009061">
    <property type="entry name" value="DNA-bd_dom_put_sf"/>
</dbReference>
<dbReference type="SUPFAM" id="SSF46955">
    <property type="entry name" value="Putative DNA-binding domain"/>
    <property type="match status" value="1"/>
</dbReference>
<evidence type="ECO:0000313" key="3">
    <source>
        <dbReference type="Proteomes" id="UP000535406"/>
    </source>
</evidence>
<evidence type="ECO:0000259" key="1">
    <source>
        <dbReference type="Pfam" id="PF12728"/>
    </source>
</evidence>
<dbReference type="Proteomes" id="UP000535406">
    <property type="component" value="Unassembled WGS sequence"/>
</dbReference>
<keyword evidence="3" id="KW-1185">Reference proteome</keyword>
<name>A0A7W7YZJ5_9HYPH</name>
<dbReference type="AlphaFoldDB" id="A0A7W7YZJ5"/>
<dbReference type="Pfam" id="PF12728">
    <property type="entry name" value="HTH_17"/>
    <property type="match status" value="1"/>
</dbReference>
<gene>
    <name evidence="2" type="ORF">HNQ66_004701</name>
</gene>
<feature type="domain" description="Helix-turn-helix" evidence="1">
    <location>
        <begin position="9"/>
        <end position="59"/>
    </location>
</feature>
<organism evidence="2 3">
    <name type="scientific">Shinella fusca</name>
    <dbReference type="NCBI Taxonomy" id="544480"/>
    <lineage>
        <taxon>Bacteria</taxon>
        <taxon>Pseudomonadati</taxon>
        <taxon>Pseudomonadota</taxon>
        <taxon>Alphaproteobacteria</taxon>
        <taxon>Hyphomicrobiales</taxon>
        <taxon>Rhizobiaceae</taxon>
        <taxon>Shinella</taxon>
    </lineage>
</organism>